<evidence type="ECO:0000256" key="7">
    <source>
        <dbReference type="RuleBase" id="RU003887"/>
    </source>
</evidence>
<dbReference type="Proteomes" id="UP001595791">
    <property type="component" value="Unassembled WGS sequence"/>
</dbReference>
<name>A0ABV8MSF7_9NEIS</name>
<evidence type="ECO:0000256" key="3">
    <source>
        <dbReference type="ARBA" id="ARBA00023235"/>
    </source>
</evidence>
<dbReference type="PROSITE" id="PS50889">
    <property type="entry name" value="S4"/>
    <property type="match status" value="1"/>
</dbReference>
<dbReference type="GO" id="GO:0016853">
    <property type="term" value="F:isomerase activity"/>
    <property type="evidence" value="ECO:0007669"/>
    <property type="project" value="UniProtKB-KW"/>
</dbReference>
<dbReference type="InterPro" id="IPR036986">
    <property type="entry name" value="S4_RNA-bd_sf"/>
</dbReference>
<dbReference type="PANTHER" id="PTHR47683:SF4">
    <property type="entry name" value="PSEUDOURIDINE SYNTHASE"/>
    <property type="match status" value="1"/>
</dbReference>
<dbReference type="Pfam" id="PF00849">
    <property type="entry name" value="PseudoU_synth_2"/>
    <property type="match status" value="1"/>
</dbReference>
<dbReference type="EMBL" id="JBHSBU010000001">
    <property type="protein sequence ID" value="MFC4160016.1"/>
    <property type="molecule type" value="Genomic_DNA"/>
</dbReference>
<evidence type="ECO:0000259" key="8">
    <source>
        <dbReference type="Pfam" id="PF00849"/>
    </source>
</evidence>
<dbReference type="InterPro" id="IPR050343">
    <property type="entry name" value="RsuA_PseudoU_synthase"/>
</dbReference>
<keyword evidence="3 7" id="KW-0413">Isomerase</keyword>
<dbReference type="InterPro" id="IPR020094">
    <property type="entry name" value="TruA/RsuA/RluB/E/F_N"/>
</dbReference>
<keyword evidence="10" id="KW-1185">Reference proteome</keyword>
<comment type="caution">
    <text evidence="9">The sequence shown here is derived from an EMBL/GenBank/DDBJ whole genome shotgun (WGS) entry which is preliminary data.</text>
</comment>
<accession>A0ABV8MSF7</accession>
<dbReference type="InterPro" id="IPR042092">
    <property type="entry name" value="PsdUridine_s_RsuA/RluB/E/F_cat"/>
</dbReference>
<comment type="function">
    <text evidence="5">Responsible for synthesis of pseudouridine from uracil-516 in 16S ribosomal RNA.</text>
</comment>
<dbReference type="InterPro" id="IPR020103">
    <property type="entry name" value="PsdUridine_synth_cat_dom_sf"/>
</dbReference>
<dbReference type="PROSITE" id="PS01149">
    <property type="entry name" value="PSI_RSU"/>
    <property type="match status" value="1"/>
</dbReference>
<dbReference type="PANTHER" id="PTHR47683">
    <property type="entry name" value="PSEUDOURIDINE SYNTHASE FAMILY PROTEIN-RELATED"/>
    <property type="match status" value="1"/>
</dbReference>
<evidence type="ECO:0000313" key="10">
    <source>
        <dbReference type="Proteomes" id="UP001595791"/>
    </source>
</evidence>
<gene>
    <name evidence="9" type="ORF">ACFOW7_11725</name>
</gene>
<dbReference type="Gene3D" id="3.30.70.580">
    <property type="entry name" value="Pseudouridine synthase I, catalytic domain, N-terminal subdomain"/>
    <property type="match status" value="1"/>
</dbReference>
<evidence type="ECO:0000256" key="6">
    <source>
        <dbReference type="PROSITE-ProRule" id="PRU00182"/>
    </source>
</evidence>
<dbReference type="Gene3D" id="3.10.290.10">
    <property type="entry name" value="RNA-binding S4 domain"/>
    <property type="match status" value="1"/>
</dbReference>
<dbReference type="CDD" id="cd02553">
    <property type="entry name" value="PseudoU_synth_RsuA"/>
    <property type="match status" value="1"/>
</dbReference>
<proteinExistence type="inferred from homology"/>
<comment type="catalytic activity">
    <reaction evidence="4">
        <text>uridine(516) in 16S rRNA = pseudouridine(516) in 16S rRNA</text>
        <dbReference type="Rhea" id="RHEA:38867"/>
        <dbReference type="Rhea" id="RHEA-COMP:10089"/>
        <dbReference type="Rhea" id="RHEA-COMP:10090"/>
        <dbReference type="ChEBI" id="CHEBI:65314"/>
        <dbReference type="ChEBI" id="CHEBI:65315"/>
        <dbReference type="EC" id="5.4.99.19"/>
    </reaction>
</comment>
<evidence type="ECO:0000256" key="4">
    <source>
        <dbReference type="ARBA" id="ARBA00036749"/>
    </source>
</evidence>
<dbReference type="InterPro" id="IPR006145">
    <property type="entry name" value="PsdUridine_synth_RsuA/RluA"/>
</dbReference>
<dbReference type="InterPro" id="IPR000748">
    <property type="entry name" value="PsdUridine_synth_RsuA/RluB/E/F"/>
</dbReference>
<dbReference type="RefSeq" id="WP_378164388.1">
    <property type="nucleotide sequence ID" value="NZ_JBHSBU010000001.1"/>
</dbReference>
<evidence type="ECO:0000256" key="2">
    <source>
        <dbReference type="ARBA" id="ARBA00022884"/>
    </source>
</evidence>
<dbReference type="SUPFAM" id="SSF55174">
    <property type="entry name" value="Alpha-L RNA-binding motif"/>
    <property type="match status" value="1"/>
</dbReference>
<dbReference type="EC" id="5.4.99.-" evidence="7"/>
<dbReference type="Gene3D" id="3.30.70.1560">
    <property type="entry name" value="Alpha-L RNA-binding motif"/>
    <property type="match status" value="1"/>
</dbReference>
<dbReference type="SUPFAM" id="SSF55120">
    <property type="entry name" value="Pseudouridine synthase"/>
    <property type="match status" value="1"/>
</dbReference>
<feature type="domain" description="Pseudouridine synthase RsuA/RluA-like" evidence="8">
    <location>
        <begin position="62"/>
        <end position="193"/>
    </location>
</feature>
<protein>
    <recommendedName>
        <fullName evidence="7">Pseudouridine synthase</fullName>
        <ecNumber evidence="7">5.4.99.-</ecNumber>
    </recommendedName>
</protein>
<keyword evidence="2 6" id="KW-0694">RNA-binding</keyword>
<reference evidence="10" key="1">
    <citation type="journal article" date="2019" name="Int. J. Syst. Evol. Microbiol.">
        <title>The Global Catalogue of Microorganisms (GCM) 10K type strain sequencing project: providing services to taxonomists for standard genome sequencing and annotation.</title>
        <authorList>
            <consortium name="The Broad Institute Genomics Platform"/>
            <consortium name="The Broad Institute Genome Sequencing Center for Infectious Disease"/>
            <person name="Wu L."/>
            <person name="Ma J."/>
        </authorList>
    </citation>
    <scope>NUCLEOTIDE SEQUENCE [LARGE SCALE GENOMIC DNA]</scope>
    <source>
        <strain evidence="10">LMG 29894</strain>
    </source>
</reference>
<dbReference type="InterPro" id="IPR018496">
    <property type="entry name" value="PsdUridine_synth_RsuA/RluB_CS"/>
</dbReference>
<comment type="similarity">
    <text evidence="1 7">Belongs to the pseudouridine synthase RsuA family.</text>
</comment>
<evidence type="ECO:0000256" key="5">
    <source>
        <dbReference type="ARBA" id="ARBA00037590"/>
    </source>
</evidence>
<dbReference type="NCBIfam" id="TIGR00093">
    <property type="entry name" value="pseudouridine synthase"/>
    <property type="match status" value="1"/>
</dbReference>
<evidence type="ECO:0000256" key="1">
    <source>
        <dbReference type="ARBA" id="ARBA00008348"/>
    </source>
</evidence>
<sequence>MKLERLLQSQGFGSRKGCRLLIQAGRLTVAGEPWLDPELDLDETGWCFEVDGEPWQYRERVYLALHKPAGVECSRTPQHHASVFGLLPLPLRERGVQCVGRLDQDTTGLLLLSDDGSFIHGLASPRRHVSKCYHAAVRHPLDASQLAALREGVQLHDEPAPLAALGAEALDERLLALTIDQGKYHQVKRMVAAAGNRVEALHRVALGGLVLGEGGLADLAPGQWRYLERDALLALGVDGPWLS</sequence>
<evidence type="ECO:0000313" key="9">
    <source>
        <dbReference type="EMBL" id="MFC4160016.1"/>
    </source>
</evidence>
<organism evidence="9 10">
    <name type="scientific">Chitinimonas lacunae</name>
    <dbReference type="NCBI Taxonomy" id="1963018"/>
    <lineage>
        <taxon>Bacteria</taxon>
        <taxon>Pseudomonadati</taxon>
        <taxon>Pseudomonadota</taxon>
        <taxon>Betaproteobacteria</taxon>
        <taxon>Neisseriales</taxon>
        <taxon>Chitinibacteraceae</taxon>
        <taxon>Chitinimonas</taxon>
    </lineage>
</organism>